<evidence type="ECO:0000256" key="3">
    <source>
        <dbReference type="ARBA" id="ARBA00022692"/>
    </source>
</evidence>
<evidence type="ECO:0000256" key="6">
    <source>
        <dbReference type="ARBA" id="ARBA00022989"/>
    </source>
</evidence>
<evidence type="ECO:0000259" key="11">
    <source>
        <dbReference type="PROSITE" id="PS50041"/>
    </source>
</evidence>
<evidence type="ECO:0000256" key="7">
    <source>
        <dbReference type="ARBA" id="ARBA00023136"/>
    </source>
</evidence>
<dbReference type="GO" id="GO:0030246">
    <property type="term" value="F:carbohydrate binding"/>
    <property type="evidence" value="ECO:0007669"/>
    <property type="project" value="UniProtKB-KW"/>
</dbReference>
<dbReference type="InterPro" id="IPR050828">
    <property type="entry name" value="C-type_lectin/matrix_domain"/>
</dbReference>
<protein>
    <recommendedName>
        <fullName evidence="11">C-type lectin domain-containing protein</fullName>
    </recommendedName>
</protein>
<dbReference type="Proteomes" id="UP000233040">
    <property type="component" value="Unassembled WGS sequence"/>
</dbReference>
<keyword evidence="3 10" id="KW-0812">Transmembrane</keyword>
<name>A0A2K5PE95_CEBIM</name>
<dbReference type="InterPro" id="IPR016186">
    <property type="entry name" value="C-type_lectin-like/link_sf"/>
</dbReference>
<dbReference type="Gene3D" id="3.10.100.10">
    <property type="entry name" value="Mannose-Binding Protein A, subunit A"/>
    <property type="match status" value="1"/>
</dbReference>
<dbReference type="GeneID" id="108298449"/>
<evidence type="ECO:0000256" key="4">
    <source>
        <dbReference type="ARBA" id="ARBA00022734"/>
    </source>
</evidence>
<dbReference type="FunFam" id="3.10.100.10:FF:000062">
    <property type="entry name" value="C-type lectin domain family 2 member D"/>
    <property type="match status" value="1"/>
</dbReference>
<feature type="domain" description="C-type lectin" evidence="11">
    <location>
        <begin position="93"/>
        <end position="197"/>
    </location>
</feature>
<dbReference type="InterPro" id="IPR033992">
    <property type="entry name" value="NKR-like_CTLD"/>
</dbReference>
<keyword evidence="8" id="KW-1015">Disulfide bond</keyword>
<evidence type="ECO:0000256" key="1">
    <source>
        <dbReference type="ARBA" id="ARBA00004401"/>
    </source>
</evidence>
<organism evidence="12 13">
    <name type="scientific">Cebus imitator</name>
    <name type="common">Panamanian white-faced capuchin</name>
    <name type="synonym">Cebus capucinus imitator</name>
    <dbReference type="NCBI Taxonomy" id="2715852"/>
    <lineage>
        <taxon>Eukaryota</taxon>
        <taxon>Metazoa</taxon>
        <taxon>Chordata</taxon>
        <taxon>Craniata</taxon>
        <taxon>Vertebrata</taxon>
        <taxon>Euteleostomi</taxon>
        <taxon>Mammalia</taxon>
        <taxon>Eutheria</taxon>
        <taxon>Euarchontoglires</taxon>
        <taxon>Primates</taxon>
        <taxon>Haplorrhini</taxon>
        <taxon>Platyrrhini</taxon>
        <taxon>Cebidae</taxon>
        <taxon>Cebinae</taxon>
        <taxon>Cebus</taxon>
    </lineage>
</organism>
<evidence type="ECO:0000256" key="9">
    <source>
        <dbReference type="ARBA" id="ARBA00023180"/>
    </source>
</evidence>
<comment type="subcellular location">
    <subcellularLocation>
        <location evidence="1">Cell membrane</location>
        <topology evidence="1">Single-pass type II membrane protein</topology>
    </subcellularLocation>
</comment>
<dbReference type="PANTHER" id="PTHR45710:SF35">
    <property type="entry name" value="C-TYPE LECTIN DOMAIN FAMILY 2 MEMBER D"/>
    <property type="match status" value="1"/>
</dbReference>
<dbReference type="PROSITE" id="PS50041">
    <property type="entry name" value="C_TYPE_LECTIN_2"/>
    <property type="match status" value="1"/>
</dbReference>
<dbReference type="Pfam" id="PF00059">
    <property type="entry name" value="Lectin_C"/>
    <property type="match status" value="1"/>
</dbReference>
<keyword evidence="6 10" id="KW-1133">Transmembrane helix</keyword>
<dbReference type="PANTHER" id="PTHR45710">
    <property type="entry name" value="C-TYPE LECTIN DOMAIN-CONTAINING PROTEIN 180"/>
    <property type="match status" value="1"/>
</dbReference>
<sequence>MTATETSQKMLKIDLTFRDGLEEGESGKTLQRKCLALMSPVTPVKVYCCLFIIAVLTTSVVALSIVLSVLVREEKPVMESPKYAACPKSWIGFGSKCFYFSEDTRNWTFSQVFCVSLEASLAQFATMEELNFLKRYKGPSDHWIGLRRESSDGIWRWTDNTEYNNTFPIRGVGQCAYLNDNGVGSASIYTHRKWICSKPNSYVYSCQIRNSLPNFPMDVS</sequence>
<evidence type="ECO:0000256" key="10">
    <source>
        <dbReference type="SAM" id="Phobius"/>
    </source>
</evidence>
<dbReference type="Ensembl" id="ENSCCAT00000013223.1">
    <property type="protein sequence ID" value="ENSCCAP00000001957.1"/>
    <property type="gene ID" value="ENSCCAG00000012489.1"/>
</dbReference>
<proteinExistence type="predicted"/>
<reference evidence="12" key="2">
    <citation type="submission" date="2025-09" db="UniProtKB">
        <authorList>
            <consortium name="Ensembl"/>
        </authorList>
    </citation>
    <scope>IDENTIFICATION</scope>
</reference>
<dbReference type="RefSeq" id="XP_037591710.1">
    <property type="nucleotide sequence ID" value="XM_037735782.1"/>
</dbReference>
<dbReference type="InterPro" id="IPR001304">
    <property type="entry name" value="C-type_lectin-like"/>
</dbReference>
<dbReference type="AlphaFoldDB" id="A0A2K5PE95"/>
<accession>A0A2K5PE95</accession>
<dbReference type="GO" id="GO:0009897">
    <property type="term" value="C:external side of plasma membrane"/>
    <property type="evidence" value="ECO:0007669"/>
    <property type="project" value="TreeGrafter"/>
</dbReference>
<dbReference type="CDD" id="cd03593">
    <property type="entry name" value="CLECT_NK_receptors_like"/>
    <property type="match status" value="1"/>
</dbReference>
<dbReference type="OMA" id="CHHIDHE"/>
<evidence type="ECO:0000313" key="13">
    <source>
        <dbReference type="Proteomes" id="UP000233040"/>
    </source>
</evidence>
<keyword evidence="4" id="KW-0430">Lectin</keyword>
<keyword evidence="7 10" id="KW-0472">Membrane</keyword>
<dbReference type="InterPro" id="IPR016187">
    <property type="entry name" value="CTDL_fold"/>
</dbReference>
<keyword evidence="2" id="KW-1003">Cell membrane</keyword>
<evidence type="ECO:0000256" key="2">
    <source>
        <dbReference type="ARBA" id="ARBA00022475"/>
    </source>
</evidence>
<keyword evidence="5" id="KW-0735">Signal-anchor</keyword>
<evidence type="ECO:0000256" key="5">
    <source>
        <dbReference type="ARBA" id="ARBA00022968"/>
    </source>
</evidence>
<evidence type="ECO:0000256" key="8">
    <source>
        <dbReference type="ARBA" id="ARBA00023157"/>
    </source>
</evidence>
<keyword evidence="9" id="KW-0325">Glycoprotein</keyword>
<dbReference type="GeneTree" id="ENSGT00940000163004"/>
<evidence type="ECO:0000313" key="12">
    <source>
        <dbReference type="Ensembl" id="ENSCCAP00000001957.1"/>
    </source>
</evidence>
<reference evidence="12" key="1">
    <citation type="submission" date="2025-08" db="UniProtKB">
        <authorList>
            <consortium name="Ensembl"/>
        </authorList>
    </citation>
    <scope>IDENTIFICATION</scope>
</reference>
<keyword evidence="13" id="KW-1185">Reference proteome</keyword>
<dbReference type="SUPFAM" id="SSF56436">
    <property type="entry name" value="C-type lectin-like"/>
    <property type="match status" value="1"/>
</dbReference>
<feature type="transmembrane region" description="Helical" evidence="10">
    <location>
        <begin position="44"/>
        <end position="71"/>
    </location>
</feature>
<dbReference type="GO" id="GO:0046703">
    <property type="term" value="F:natural killer cell lectin-like receptor binding"/>
    <property type="evidence" value="ECO:0007669"/>
    <property type="project" value="TreeGrafter"/>
</dbReference>
<dbReference type="SMART" id="SM00034">
    <property type="entry name" value="CLECT"/>
    <property type="match status" value="1"/>
</dbReference>
<dbReference type="STRING" id="9516.ENSCCAP00000001957"/>